<evidence type="ECO:0000256" key="1">
    <source>
        <dbReference type="ARBA" id="ARBA00004123"/>
    </source>
</evidence>
<comment type="similarity">
    <text evidence="2">Belongs to the REXO4 family.</text>
</comment>
<dbReference type="PANTHER" id="PTHR12801">
    <property type="entry name" value="RNA EXONUCLEASE REXO1 / RECO3 FAMILY MEMBER-RELATED"/>
    <property type="match status" value="1"/>
</dbReference>
<feature type="compositionally biased region" description="Polar residues" evidence="10">
    <location>
        <begin position="1"/>
        <end position="10"/>
    </location>
</feature>
<evidence type="ECO:0000256" key="8">
    <source>
        <dbReference type="ARBA" id="ARBA00023242"/>
    </source>
</evidence>
<evidence type="ECO:0000256" key="9">
    <source>
        <dbReference type="ARBA" id="ARBA00025599"/>
    </source>
</evidence>
<gene>
    <name evidence="12" type="primary">REX4</name>
    <name evidence="12" type="ORF">LARI1_G005211</name>
</gene>
<dbReference type="OrthoDB" id="8191639at2759"/>
<feature type="compositionally biased region" description="Basic and acidic residues" evidence="10">
    <location>
        <begin position="47"/>
        <end position="57"/>
    </location>
</feature>
<feature type="compositionally biased region" description="Basic residues" evidence="10">
    <location>
        <begin position="318"/>
        <end position="330"/>
    </location>
</feature>
<dbReference type="GO" id="GO:0006364">
    <property type="term" value="P:rRNA processing"/>
    <property type="evidence" value="ECO:0007669"/>
    <property type="project" value="UniProtKB-KW"/>
</dbReference>
<dbReference type="GO" id="GO:0000027">
    <property type="term" value="P:ribosomal large subunit assembly"/>
    <property type="evidence" value="ECO:0007669"/>
    <property type="project" value="TreeGrafter"/>
</dbReference>
<evidence type="ECO:0000256" key="3">
    <source>
        <dbReference type="ARBA" id="ARBA00016937"/>
    </source>
</evidence>
<dbReference type="InterPro" id="IPR012337">
    <property type="entry name" value="RNaseH-like_sf"/>
</dbReference>
<evidence type="ECO:0000256" key="10">
    <source>
        <dbReference type="SAM" id="MobiDB-lite"/>
    </source>
</evidence>
<keyword evidence="6" id="KW-0378">Hydrolase</keyword>
<keyword evidence="5" id="KW-0540">Nuclease</keyword>
<comment type="caution">
    <text evidence="12">The sequence shown here is derived from an EMBL/GenBank/DDBJ whole genome shotgun (WGS) entry which is preliminary data.</text>
</comment>
<evidence type="ECO:0000256" key="6">
    <source>
        <dbReference type="ARBA" id="ARBA00022801"/>
    </source>
</evidence>
<organism evidence="12 13">
    <name type="scientific">Lachnellula arida</name>
    <dbReference type="NCBI Taxonomy" id="1316785"/>
    <lineage>
        <taxon>Eukaryota</taxon>
        <taxon>Fungi</taxon>
        <taxon>Dikarya</taxon>
        <taxon>Ascomycota</taxon>
        <taxon>Pezizomycotina</taxon>
        <taxon>Leotiomycetes</taxon>
        <taxon>Helotiales</taxon>
        <taxon>Lachnaceae</taxon>
        <taxon>Lachnellula</taxon>
    </lineage>
</organism>
<dbReference type="InterPro" id="IPR036397">
    <property type="entry name" value="RNaseH_sf"/>
</dbReference>
<dbReference type="EMBL" id="QGMF01000356">
    <property type="protein sequence ID" value="TVY16526.1"/>
    <property type="molecule type" value="Genomic_DNA"/>
</dbReference>
<dbReference type="InterPro" id="IPR013520">
    <property type="entry name" value="Ribonucl_H"/>
</dbReference>
<dbReference type="Proteomes" id="UP000469559">
    <property type="component" value="Unassembled WGS sequence"/>
</dbReference>
<reference evidence="12 13" key="1">
    <citation type="submission" date="2018-05" db="EMBL/GenBank/DDBJ databases">
        <title>Whole genome sequencing for identification of molecular markers to develop diagnostic detection tools for the regulated plant pathogen Lachnellula willkommii.</title>
        <authorList>
            <person name="Giroux E."/>
            <person name="Bilodeau G."/>
        </authorList>
    </citation>
    <scope>NUCLEOTIDE SEQUENCE [LARGE SCALE GENOMIC DNA]</scope>
    <source>
        <strain evidence="12 13">CBS 203.66</strain>
    </source>
</reference>
<feature type="region of interest" description="Disordered" evidence="10">
    <location>
        <begin position="1"/>
        <end position="85"/>
    </location>
</feature>
<comment type="function">
    <text evidence="9">Exoribonuclease involved in ribosome biosynthesis. Involved in the processing of ITS1, the internal transcribed spacer localized between the 18S and 5.8S rRNAs.</text>
</comment>
<evidence type="ECO:0000313" key="13">
    <source>
        <dbReference type="Proteomes" id="UP000469559"/>
    </source>
</evidence>
<evidence type="ECO:0000256" key="7">
    <source>
        <dbReference type="ARBA" id="ARBA00022839"/>
    </source>
</evidence>
<dbReference type="SUPFAM" id="SSF53098">
    <property type="entry name" value="Ribonuclease H-like"/>
    <property type="match status" value="1"/>
</dbReference>
<evidence type="ECO:0000256" key="4">
    <source>
        <dbReference type="ARBA" id="ARBA00022552"/>
    </source>
</evidence>
<keyword evidence="13" id="KW-1185">Reference proteome</keyword>
<dbReference type="GO" id="GO:0008408">
    <property type="term" value="F:3'-5' exonuclease activity"/>
    <property type="evidence" value="ECO:0007669"/>
    <property type="project" value="InterPro"/>
</dbReference>
<dbReference type="GO" id="GO:0005634">
    <property type="term" value="C:nucleus"/>
    <property type="evidence" value="ECO:0007669"/>
    <property type="project" value="UniProtKB-SubCell"/>
</dbReference>
<dbReference type="PANTHER" id="PTHR12801:SF45">
    <property type="entry name" value="RNA EXONUCLEASE 4"/>
    <property type="match status" value="1"/>
</dbReference>
<dbReference type="FunFam" id="3.30.420.10:FF:000007">
    <property type="entry name" value="Interferon-stimulated exonuclease gene 20"/>
    <property type="match status" value="1"/>
</dbReference>
<dbReference type="GO" id="GO:0003676">
    <property type="term" value="F:nucleic acid binding"/>
    <property type="evidence" value="ECO:0007669"/>
    <property type="project" value="InterPro"/>
</dbReference>
<keyword evidence="7 12" id="KW-0269">Exonuclease</keyword>
<dbReference type="Pfam" id="PF00929">
    <property type="entry name" value="RNase_T"/>
    <property type="match status" value="1"/>
</dbReference>
<accession>A0A8T9BAI5</accession>
<name>A0A8T9BAI5_9HELO</name>
<feature type="region of interest" description="Disordered" evidence="10">
    <location>
        <begin position="304"/>
        <end position="350"/>
    </location>
</feature>
<dbReference type="AlphaFoldDB" id="A0A8T9BAI5"/>
<keyword evidence="4" id="KW-0698">rRNA processing</keyword>
<dbReference type="SMART" id="SM00479">
    <property type="entry name" value="EXOIII"/>
    <property type="match status" value="1"/>
</dbReference>
<dbReference type="CDD" id="cd06144">
    <property type="entry name" value="REX4_like"/>
    <property type="match status" value="1"/>
</dbReference>
<dbReference type="InterPro" id="IPR037431">
    <property type="entry name" value="REX4_DEDDh_dom"/>
</dbReference>
<evidence type="ECO:0000256" key="5">
    <source>
        <dbReference type="ARBA" id="ARBA00022722"/>
    </source>
</evidence>
<dbReference type="Gene3D" id="3.30.420.10">
    <property type="entry name" value="Ribonuclease H-like superfamily/Ribonuclease H"/>
    <property type="match status" value="1"/>
</dbReference>
<evidence type="ECO:0000256" key="2">
    <source>
        <dbReference type="ARBA" id="ARBA00010489"/>
    </source>
</evidence>
<comment type="subcellular location">
    <subcellularLocation>
        <location evidence="1">Nucleus</location>
    </subcellularLocation>
</comment>
<evidence type="ECO:0000313" key="12">
    <source>
        <dbReference type="EMBL" id="TVY16526.1"/>
    </source>
</evidence>
<keyword evidence="8" id="KW-0539">Nucleus</keyword>
<feature type="domain" description="Exonuclease" evidence="11">
    <location>
        <begin position="141"/>
        <end position="302"/>
    </location>
</feature>
<dbReference type="InterPro" id="IPR047021">
    <property type="entry name" value="REXO1/3/4-like"/>
</dbReference>
<sequence length="350" mass="38726">MAPELSSNWKKLQATLKQESKASADRKRKAIPTERQQNTIAKRRRLEGKPIKLEGDLPRSSTKKRKMGIGASSESVEAVEAPERVEEEAPSASLALWAEDNDISAKDLAEAYGGGLKDTTIRGAKVDTVNGGLSKDVDIGKYVGIDCEMVGVGGEEDRSVLARVSVVNFHGTQVYDSFVRPKEFVTDWRTHVSGVSPKSMVTAREFEEVQLDIAKILQERVVVGHAVKNDLGVLMLSHPKRDIRDTSRFSGFRKYSAGRVPSLKKLAKELLGVDIQGGEHSSIEDARATMLLFRRHKSAFDVEHASRFPVHTSGPSKSKPKKKKKNKRSARFAMQEANNRNFIKSPDPHA</sequence>
<evidence type="ECO:0000259" key="11">
    <source>
        <dbReference type="SMART" id="SM00479"/>
    </source>
</evidence>
<proteinExistence type="inferred from homology"/>
<protein>
    <recommendedName>
        <fullName evidence="3">RNA exonuclease 4</fullName>
    </recommendedName>
</protein>